<dbReference type="Proteomes" id="UP000559027">
    <property type="component" value="Unassembled WGS sequence"/>
</dbReference>
<dbReference type="GO" id="GO:0000171">
    <property type="term" value="F:ribonuclease MRP activity"/>
    <property type="evidence" value="ECO:0007669"/>
    <property type="project" value="TreeGrafter"/>
</dbReference>
<dbReference type="OrthoDB" id="63112at2759"/>
<name>A0A8H5GBB5_9AGAR</name>
<dbReference type="EMBL" id="JAACJO010000002">
    <property type="protein sequence ID" value="KAF5361819.1"/>
    <property type="molecule type" value="Genomic_DNA"/>
</dbReference>
<keyword evidence="3" id="KW-1185">Reference proteome</keyword>
<feature type="region of interest" description="Disordered" evidence="1">
    <location>
        <begin position="197"/>
        <end position="216"/>
    </location>
</feature>
<proteinExistence type="predicted"/>
<dbReference type="GO" id="GO:0030681">
    <property type="term" value="C:multimeric ribonuclease P complex"/>
    <property type="evidence" value="ECO:0007669"/>
    <property type="project" value="TreeGrafter"/>
</dbReference>
<evidence type="ECO:0000313" key="2">
    <source>
        <dbReference type="EMBL" id="KAF5361819.1"/>
    </source>
</evidence>
<dbReference type="Pfam" id="PF08584">
    <property type="entry name" value="Ribonuc_P_40"/>
    <property type="match status" value="1"/>
</dbReference>
<protein>
    <submittedName>
        <fullName evidence="2">Uncharacterized protein</fullName>
    </submittedName>
</protein>
<evidence type="ECO:0000313" key="3">
    <source>
        <dbReference type="Proteomes" id="UP000559027"/>
    </source>
</evidence>
<dbReference type="PANTHER" id="PTHR15396:SF1">
    <property type="entry name" value="RIBONUCLEASE P PROTEIN SUBUNIT P40"/>
    <property type="match status" value="1"/>
</dbReference>
<reference evidence="2 3" key="1">
    <citation type="journal article" date="2020" name="ISME J.">
        <title>Uncovering the hidden diversity of litter-decomposition mechanisms in mushroom-forming fungi.</title>
        <authorList>
            <person name="Floudas D."/>
            <person name="Bentzer J."/>
            <person name="Ahren D."/>
            <person name="Johansson T."/>
            <person name="Persson P."/>
            <person name="Tunlid A."/>
        </authorList>
    </citation>
    <scope>NUCLEOTIDE SEQUENCE [LARGE SCALE GENOMIC DNA]</scope>
    <source>
        <strain evidence="2 3">CBS 146.42</strain>
    </source>
</reference>
<dbReference type="GO" id="GO:0004526">
    <property type="term" value="F:ribonuclease P activity"/>
    <property type="evidence" value="ECO:0007669"/>
    <property type="project" value="TreeGrafter"/>
</dbReference>
<dbReference type="PANTHER" id="PTHR15396">
    <property type="entry name" value="RIBONUCLEASE P PROTEIN SUBUNIT P40"/>
    <property type="match status" value="1"/>
</dbReference>
<dbReference type="GO" id="GO:0000172">
    <property type="term" value="C:ribonuclease MRP complex"/>
    <property type="evidence" value="ECO:0007669"/>
    <property type="project" value="TreeGrafter"/>
</dbReference>
<comment type="caution">
    <text evidence="2">The sequence shown here is derived from an EMBL/GenBank/DDBJ whole genome shotgun (WGS) entry which is preliminary data.</text>
</comment>
<dbReference type="GO" id="GO:0000447">
    <property type="term" value="P:endonucleolytic cleavage in ITS1 to separate SSU-rRNA from 5.8S rRNA and LSU-rRNA from tricistronic rRNA transcript (SSU-rRNA, 5.8S rRNA, LSU-rRNA)"/>
    <property type="evidence" value="ECO:0007669"/>
    <property type="project" value="TreeGrafter"/>
</dbReference>
<dbReference type="InterPro" id="IPR013893">
    <property type="entry name" value="RNase_P_Rpp40"/>
</dbReference>
<dbReference type="GO" id="GO:0001682">
    <property type="term" value="P:tRNA 5'-leader removal"/>
    <property type="evidence" value="ECO:0007669"/>
    <property type="project" value="InterPro"/>
</dbReference>
<organism evidence="2 3">
    <name type="scientific">Leucocoprinus leucothites</name>
    <dbReference type="NCBI Taxonomy" id="201217"/>
    <lineage>
        <taxon>Eukaryota</taxon>
        <taxon>Fungi</taxon>
        <taxon>Dikarya</taxon>
        <taxon>Basidiomycota</taxon>
        <taxon>Agaricomycotina</taxon>
        <taxon>Agaricomycetes</taxon>
        <taxon>Agaricomycetidae</taxon>
        <taxon>Agaricales</taxon>
        <taxon>Agaricineae</taxon>
        <taxon>Agaricaceae</taxon>
        <taxon>Leucocoprinus</taxon>
    </lineage>
</organism>
<accession>A0A8H5GBB5</accession>
<gene>
    <name evidence="2" type="ORF">D9756_002399</name>
</gene>
<evidence type="ECO:0000256" key="1">
    <source>
        <dbReference type="SAM" id="MobiDB-lite"/>
    </source>
</evidence>
<dbReference type="AlphaFoldDB" id="A0A8H5GBB5"/>
<sequence length="250" mass="28067">MHIADASPYRLDYLDKWASQIPILIPVITQVTCEKSYLENVWIPNPASLPPRPQPRQEEEFEDWQHDVSALFEWVGMTGLHAQRLQANDRVDPYVAIYEPPTASRVGNVTHLRWRGLLSPAFVQSVIDASVSARASVPAVLIKIELVRGLILFYDPLIWEFLQSTQYSPSSFVAITVHGITNSPVVYLPQPRTEKAESSSTAAALNPPAHLPRRDGEDTWSLVLAPTEEEGKDLKSVLYECVGQRDARWG</sequence>